<dbReference type="InterPro" id="IPR011043">
    <property type="entry name" value="Gal_Oxase/kelch_b-propeller"/>
</dbReference>
<dbReference type="InterPro" id="IPR009880">
    <property type="entry name" value="Glyoxal_oxidase_N"/>
</dbReference>
<evidence type="ECO:0000313" key="5">
    <source>
        <dbReference type="EMBL" id="CAA9534111.1"/>
    </source>
</evidence>
<evidence type="ECO:0000256" key="1">
    <source>
        <dbReference type="ARBA" id="ARBA00022729"/>
    </source>
</evidence>
<feature type="domain" description="Glyoxal oxidase N-terminal" evidence="3">
    <location>
        <begin position="210"/>
        <end position="512"/>
    </location>
</feature>
<dbReference type="GO" id="GO:0005975">
    <property type="term" value="P:carbohydrate metabolic process"/>
    <property type="evidence" value="ECO:0007669"/>
    <property type="project" value="UniProtKB-ARBA"/>
</dbReference>
<keyword evidence="1" id="KW-0732">Signal</keyword>
<name>A0A6J4TWU5_9ACTN</name>
<protein>
    <submittedName>
        <fullName evidence="5">Uncharacterized protein</fullName>
    </submittedName>
</protein>
<feature type="compositionally biased region" description="Basic and acidic residues" evidence="2">
    <location>
        <begin position="273"/>
        <end position="282"/>
    </location>
</feature>
<gene>
    <name evidence="5" type="ORF">AVDCRST_MAG30-4051</name>
</gene>
<organism evidence="5">
    <name type="scientific">uncultured Solirubrobacteraceae bacterium</name>
    <dbReference type="NCBI Taxonomy" id="1162706"/>
    <lineage>
        <taxon>Bacteria</taxon>
        <taxon>Bacillati</taxon>
        <taxon>Actinomycetota</taxon>
        <taxon>Thermoleophilia</taxon>
        <taxon>Solirubrobacterales</taxon>
        <taxon>Solirubrobacteraceae</taxon>
        <taxon>environmental samples</taxon>
    </lineage>
</organism>
<feature type="region of interest" description="Disordered" evidence="2">
    <location>
        <begin position="258"/>
        <end position="290"/>
    </location>
</feature>
<dbReference type="Pfam" id="PF07250">
    <property type="entry name" value="Glyoxal_oxid_N"/>
    <property type="match status" value="1"/>
</dbReference>
<evidence type="ECO:0000259" key="4">
    <source>
        <dbReference type="Pfam" id="PF09118"/>
    </source>
</evidence>
<accession>A0A6J4TWU5</accession>
<dbReference type="Pfam" id="PF09118">
    <property type="entry name" value="GO-like_E_set"/>
    <property type="match status" value="1"/>
</dbReference>
<sequence>MTDQGQRRRRARVAVAGGLTALVVGGIGASVPAGAQGPAPGGGPGSFTPPFVEPTIAGKPTAEKCVPKEKPEFDRELECKPAAGSLNVLPSGDPFYWDALEGTENVNASIVAEYGRASENDESRLLRFINGLPTWDTPTTPDGGANPDGEPNAKPLIPGTGTTEPGNDGALFCADQNFLADGRILAAGGTAYLNDPGLQDAPVGATELAGVTSTRIYDPSTNSWSQAGRMKQGRWYPTLVTMGDGRMFTASGVEKLIKPIQPDDPKNSGGNVRESEIFDPKTNEWTQNPATADRSLPLFPRLHLLPNGKVFYNAAGQSFNPAGQDYAEAQWNVAATYDPAKQEWKELGVPGLTTGVTSVPGFRGSTSSTMLPLEPDDKGRYTKASFLTAGGVPNPPSPGGYIAVAQSQVATVDTAAGDKLTTEETGPLSQGRWYGSQILLPTGEVVTFSGADRDEVIAPGVEVPRKQAELFDPATKKWRTLASGNNPRTYHNTAALMPDGRVLVGGHAPISTLYGKNVTVAPGVTGPNDGRDPSFEIFSPPYLSRGDRPVIESVASGGETAEGSTPISAGYGKSMQVFVTGDASKIANVTLVRFPTQTHVVDGDQRSVRLRVVKREGGTLTVAMPEDPNVLPPGPYMMFVNRDTPNGPVPSVSTTVFAGTPVPAALAAAAGSKEGLVACASKVGFQSVEARGRGRGLALGFTRVRETPVGVDVFQHAAGRTVVRERLVARFSNRSKGLTWNGRATQPGRTVRDGLYSVRFTTRTASGKREVRRVALRRSNGRWSSRPDFYRRVTCDVLSAFKLERPAFAGRGRKALGISYRLASRAKVRVEILRGGRTVKRLAAKSRPGQRTFRLSLPVRGTRRGDYKVKLTVTRPNGRRLVSTLTSRRL</sequence>
<reference evidence="5" key="1">
    <citation type="submission" date="2020-02" db="EMBL/GenBank/DDBJ databases">
        <authorList>
            <person name="Meier V. D."/>
        </authorList>
    </citation>
    <scope>NUCLEOTIDE SEQUENCE</scope>
    <source>
        <strain evidence="5">AVDCRST_MAG30</strain>
    </source>
</reference>
<feature type="compositionally biased region" description="Low complexity" evidence="2">
    <location>
        <begin position="133"/>
        <end position="142"/>
    </location>
</feature>
<dbReference type="Gene3D" id="2.60.40.10">
    <property type="entry name" value="Immunoglobulins"/>
    <property type="match status" value="1"/>
</dbReference>
<dbReference type="CDD" id="cd02851">
    <property type="entry name" value="E_set_GO_C"/>
    <property type="match status" value="1"/>
</dbReference>
<proteinExistence type="predicted"/>
<dbReference type="PANTHER" id="PTHR32208:SF21">
    <property type="entry name" value="LOW QUALITY PROTEIN: ALDEHYDE OXIDASE GLOX-LIKE"/>
    <property type="match status" value="1"/>
</dbReference>
<dbReference type="InterPro" id="IPR013783">
    <property type="entry name" value="Ig-like_fold"/>
</dbReference>
<feature type="domain" description="Galactose oxidase-like Early set" evidence="4">
    <location>
        <begin position="569"/>
        <end position="656"/>
    </location>
</feature>
<dbReference type="InterPro" id="IPR014756">
    <property type="entry name" value="Ig_E-set"/>
</dbReference>
<dbReference type="SUPFAM" id="SSF81296">
    <property type="entry name" value="E set domains"/>
    <property type="match status" value="1"/>
</dbReference>
<evidence type="ECO:0000259" key="3">
    <source>
        <dbReference type="Pfam" id="PF07250"/>
    </source>
</evidence>
<dbReference type="AlphaFoldDB" id="A0A6J4TWU5"/>
<dbReference type="SUPFAM" id="SSF50965">
    <property type="entry name" value="Galactose oxidase, central domain"/>
    <property type="match status" value="1"/>
</dbReference>
<dbReference type="PANTHER" id="PTHR32208">
    <property type="entry name" value="SECRETED PROTEIN-RELATED"/>
    <property type="match status" value="1"/>
</dbReference>
<dbReference type="EMBL" id="CADCVS010000531">
    <property type="protein sequence ID" value="CAA9534111.1"/>
    <property type="molecule type" value="Genomic_DNA"/>
</dbReference>
<dbReference type="Gene3D" id="2.130.10.80">
    <property type="entry name" value="Galactose oxidase/kelch, beta-propeller"/>
    <property type="match status" value="1"/>
</dbReference>
<feature type="region of interest" description="Disordered" evidence="2">
    <location>
        <begin position="132"/>
        <end position="167"/>
    </location>
</feature>
<evidence type="ECO:0000256" key="2">
    <source>
        <dbReference type="SAM" id="MobiDB-lite"/>
    </source>
</evidence>
<dbReference type="InterPro" id="IPR037293">
    <property type="entry name" value="Gal_Oxidase_central_sf"/>
</dbReference>
<dbReference type="InterPro" id="IPR015202">
    <property type="entry name" value="GO-like_E_set"/>
</dbReference>